<evidence type="ECO:0000313" key="2">
    <source>
        <dbReference type="Proteomes" id="UP000279601"/>
    </source>
</evidence>
<proteinExistence type="predicted"/>
<protein>
    <recommendedName>
        <fullName evidence="3">Phage protein</fullName>
    </recommendedName>
</protein>
<dbReference type="KEGG" id="vg:65109301"/>
<evidence type="ECO:0008006" key="3">
    <source>
        <dbReference type="Google" id="ProtNLM"/>
    </source>
</evidence>
<dbReference type="Proteomes" id="UP000279601">
    <property type="component" value="Segment"/>
</dbReference>
<dbReference type="RefSeq" id="YP_010091768.1">
    <property type="nucleotide sequence ID" value="NC_055726.1"/>
</dbReference>
<dbReference type="GeneID" id="65109301"/>
<reference evidence="2" key="1">
    <citation type="submission" date="2016-09" db="EMBL/GenBank/DDBJ databases">
        <authorList>
            <person name="Kajsik M."/>
        </authorList>
    </citation>
    <scope>NUCLEOTIDE SEQUENCE [LARGE SCALE GENOMIC DNA]</scope>
</reference>
<name>A0A1D3RLD0_9CAUD</name>
<evidence type="ECO:0000313" key="1">
    <source>
        <dbReference type="EMBL" id="SCN45846.1"/>
    </source>
</evidence>
<accession>A0A1D3RLD0</accession>
<keyword evidence="2" id="KW-1185">Reference proteome</keyword>
<organism evidence="1 2">
    <name type="scientific">Cronobacter phage Pet-CM3-4</name>
    <dbReference type="NCBI Taxonomy" id="1892569"/>
    <lineage>
        <taxon>Viruses</taxon>
        <taxon>Duplodnaviria</taxon>
        <taxon>Heunggongvirae</taxon>
        <taxon>Uroviricota</taxon>
        <taxon>Caudoviricetes</taxon>
        <taxon>Pantevenvirales</taxon>
        <taxon>Straboviridae</taxon>
        <taxon>Tevenvirinae</taxon>
        <taxon>Karamvirus</taxon>
        <taxon>Karamvirus petcm34</taxon>
    </lineage>
</organism>
<sequence>MVDILPVNTELPDIQEGSSVNQTFTAQLEATDTLESINIIDFQPTPGITVSGANYKGVYESVFSFGGDALKYREGDEFKVAQSWESLPPSGTADLYLWKAPSKLERTFTYTVKVIYWRQGEDTTGPSGEPVTPPPVKMEMTKTYSQLVYGNWSKWAEQLRSYVYARP</sequence>
<dbReference type="EMBL" id="LT614807">
    <property type="protein sequence ID" value="SCN45846.1"/>
    <property type="molecule type" value="Genomic_DNA"/>
</dbReference>